<protein>
    <submittedName>
        <fullName evidence="3">Tudor domain-containing protein</fullName>
    </submittedName>
</protein>
<dbReference type="AlphaFoldDB" id="A0A1I8EZA5"/>
<dbReference type="CDD" id="cd20379">
    <property type="entry name" value="Tudor_dTUD-like"/>
    <property type="match status" value="1"/>
</dbReference>
<sequence length="695" mass="78658">MSDELIKVVNFDGFISHVSDSGEGSEVIIYVAHVVSDDSRMREGGETGAAQDLFSCEDHVNNNDDNFGISTVFTIRVGQCVERVAAKDISENERLTKVRLIDKGIDVEVERNALFPSTSRVKIDTDCMCPILVIDAGEEQREVAAQISGRECRCINGNLVVIPSVGLCVKGRLLVSYGNGGYAELKDISLVPADGQDCSKFVMEDISEPNVNISPVPEHTGPFRYHCDSIACRRNALGSSGEKYEQEEYDEIMNAYGNEAYTFTENRFTNQCNNQLLETAYPLIAVTMMKAPLVLGLTLIALPYKQHAFKEYVPYVYPRTMRIRFDKIDSSLADTFSVFEPNIFTTVERILHEGRQRYSTCPQFDMSLVHQLNGVGCLVRASVDSGCRSLCRAEIIKFANSTNRFSVYLVDYGFYKWIKFSDVFDISVINKRDKILYLPVALFHCRLEKCASGIRLQHLEKGGEYEITIKSRDSEGIFNVHIDRIDDDEDTLTNTRDSLVSFNFDGYSMFLRPGICGIGIPYPMIMPIMMPTIPNFGEIISRNQGNRTFAQFGRGDNARDSFFMNKDMRSSYRRGCDRFWSCEESRYRPIECNREFDYNDSFEESINMQNRNTFGQTLNRNNGCWGRRGERNATNRGRRSGKYGPHISTADLNAAHENFSSDSPEYANPNMLPPRQNQHINRLAGFDKNTTGSES</sequence>
<dbReference type="Gene3D" id="2.30.30.140">
    <property type="match status" value="1"/>
</dbReference>
<feature type="region of interest" description="Disordered" evidence="1">
    <location>
        <begin position="658"/>
        <end position="677"/>
    </location>
</feature>
<reference evidence="3" key="1">
    <citation type="submission" date="2016-11" db="UniProtKB">
        <authorList>
            <consortium name="WormBaseParasite"/>
        </authorList>
    </citation>
    <scope>IDENTIFICATION</scope>
    <source>
        <strain evidence="3">pt0022</strain>
    </source>
</reference>
<evidence type="ECO:0000259" key="2">
    <source>
        <dbReference type="Pfam" id="PF00567"/>
    </source>
</evidence>
<feature type="region of interest" description="Disordered" evidence="1">
    <location>
        <begin position="622"/>
        <end position="647"/>
    </location>
</feature>
<dbReference type="InterPro" id="IPR002999">
    <property type="entry name" value="Tudor"/>
</dbReference>
<evidence type="ECO:0000256" key="1">
    <source>
        <dbReference type="SAM" id="MobiDB-lite"/>
    </source>
</evidence>
<dbReference type="Pfam" id="PF00567">
    <property type="entry name" value="TUDOR"/>
    <property type="match status" value="1"/>
</dbReference>
<dbReference type="WBParaSite" id="maker-PairedContig_643-snap-gene-0.6-mRNA-1">
    <property type="protein sequence ID" value="maker-PairedContig_643-snap-gene-0.6-mRNA-1"/>
    <property type="gene ID" value="maker-PairedContig_643-snap-gene-0.6"/>
</dbReference>
<feature type="domain" description="Tudor" evidence="2">
    <location>
        <begin position="362"/>
        <end position="448"/>
    </location>
</feature>
<accession>A0A1I8EZA5</accession>
<organism evidence="3">
    <name type="scientific">Wuchereria bancrofti</name>
    <dbReference type="NCBI Taxonomy" id="6293"/>
    <lineage>
        <taxon>Eukaryota</taxon>
        <taxon>Metazoa</taxon>
        <taxon>Ecdysozoa</taxon>
        <taxon>Nematoda</taxon>
        <taxon>Chromadorea</taxon>
        <taxon>Rhabditida</taxon>
        <taxon>Spirurina</taxon>
        <taxon>Spiruromorpha</taxon>
        <taxon>Filarioidea</taxon>
        <taxon>Onchocercidae</taxon>
        <taxon>Wuchereria</taxon>
    </lineage>
</organism>
<proteinExistence type="predicted"/>
<name>A0A1I8EZA5_WUCBA</name>
<evidence type="ECO:0000313" key="3">
    <source>
        <dbReference type="WBParaSite" id="maker-PairedContig_643-snap-gene-0.6-mRNA-1"/>
    </source>
</evidence>
<dbReference type="SUPFAM" id="SSF63748">
    <property type="entry name" value="Tudor/PWWP/MBT"/>
    <property type="match status" value="1"/>
</dbReference>